<dbReference type="AlphaFoldDB" id="X1ACS9"/>
<evidence type="ECO:0008006" key="2">
    <source>
        <dbReference type="Google" id="ProtNLM"/>
    </source>
</evidence>
<name>X1ACS9_9ZZZZ</name>
<feature type="non-terminal residue" evidence="1">
    <location>
        <position position="1"/>
    </location>
</feature>
<gene>
    <name evidence="1" type="ORF">S01H4_29465</name>
</gene>
<comment type="caution">
    <text evidence="1">The sequence shown here is derived from an EMBL/GenBank/DDBJ whole genome shotgun (WGS) entry which is preliminary data.</text>
</comment>
<dbReference type="EMBL" id="BART01015101">
    <property type="protein sequence ID" value="GAG80285.1"/>
    <property type="molecule type" value="Genomic_DNA"/>
</dbReference>
<evidence type="ECO:0000313" key="1">
    <source>
        <dbReference type="EMBL" id="GAG80285.1"/>
    </source>
</evidence>
<dbReference type="Gene3D" id="1.10.260.40">
    <property type="entry name" value="lambda repressor-like DNA-binding domains"/>
    <property type="match status" value="1"/>
</dbReference>
<reference evidence="1" key="1">
    <citation type="journal article" date="2014" name="Front. Microbiol.">
        <title>High frequency of phylogenetically diverse reductive dehalogenase-homologous genes in deep subseafloor sedimentary metagenomes.</title>
        <authorList>
            <person name="Kawai M."/>
            <person name="Futagami T."/>
            <person name="Toyoda A."/>
            <person name="Takaki Y."/>
            <person name="Nishi S."/>
            <person name="Hori S."/>
            <person name="Arai W."/>
            <person name="Tsubouchi T."/>
            <person name="Morono Y."/>
            <person name="Uchiyama I."/>
            <person name="Ito T."/>
            <person name="Fujiyama A."/>
            <person name="Inagaki F."/>
            <person name="Takami H."/>
        </authorList>
    </citation>
    <scope>NUCLEOTIDE SEQUENCE</scope>
    <source>
        <strain evidence="1">Expedition CK06-06</strain>
    </source>
</reference>
<feature type="non-terminal residue" evidence="1">
    <location>
        <position position="31"/>
    </location>
</feature>
<organism evidence="1">
    <name type="scientific">marine sediment metagenome</name>
    <dbReference type="NCBI Taxonomy" id="412755"/>
    <lineage>
        <taxon>unclassified sequences</taxon>
        <taxon>metagenomes</taxon>
        <taxon>ecological metagenomes</taxon>
    </lineage>
</organism>
<accession>X1ACS9</accession>
<sequence>QKLNEKPSLLRRIEAGKVVPTIKLAKKIEKV</sequence>
<protein>
    <recommendedName>
        <fullName evidence="2">HTH cro/C1-type domain-containing protein</fullName>
    </recommendedName>
</protein>
<dbReference type="InterPro" id="IPR010982">
    <property type="entry name" value="Lambda_DNA-bd_dom_sf"/>
</dbReference>
<dbReference type="GO" id="GO:0003677">
    <property type="term" value="F:DNA binding"/>
    <property type="evidence" value="ECO:0007669"/>
    <property type="project" value="InterPro"/>
</dbReference>
<proteinExistence type="predicted"/>